<reference evidence="2 3" key="1">
    <citation type="journal article" date="2014" name="PLoS Genet.">
        <title>Phylogenetically driven sequencing of extremely halophilic archaea reveals strategies for static and dynamic osmo-response.</title>
        <authorList>
            <person name="Becker E.A."/>
            <person name="Seitzer P.M."/>
            <person name="Tritt A."/>
            <person name="Larsen D."/>
            <person name="Krusor M."/>
            <person name="Yao A.I."/>
            <person name="Wu D."/>
            <person name="Madern D."/>
            <person name="Eisen J.A."/>
            <person name="Darling A.E."/>
            <person name="Facciotti M.T."/>
        </authorList>
    </citation>
    <scope>NUCLEOTIDE SEQUENCE [LARGE SCALE GENOMIC DNA]</scope>
    <source>
        <strain evidence="2 3">ATCC BAA-1512</strain>
    </source>
</reference>
<dbReference type="STRING" id="662479.C440_14854"/>
<dbReference type="OrthoDB" id="65070at2157"/>
<feature type="transmembrane region" description="Helical" evidence="1">
    <location>
        <begin position="456"/>
        <end position="480"/>
    </location>
</feature>
<protein>
    <recommendedName>
        <fullName evidence="4">CARDB domain-containing protein</fullName>
    </recommendedName>
</protein>
<dbReference type="Proteomes" id="UP000011550">
    <property type="component" value="Unassembled WGS sequence"/>
</dbReference>
<keyword evidence="1" id="KW-1133">Transmembrane helix</keyword>
<comment type="caution">
    <text evidence="2">The sequence shown here is derived from an EMBL/GenBank/DDBJ whole genome shotgun (WGS) entry which is preliminary data.</text>
</comment>
<dbReference type="AlphaFoldDB" id="M0I6Y6"/>
<proteinExistence type="predicted"/>
<dbReference type="PATRIC" id="fig|662479.7.peg.3010"/>
<keyword evidence="3" id="KW-1185">Reference proteome</keyword>
<evidence type="ECO:0008006" key="4">
    <source>
        <dbReference type="Google" id="ProtNLM"/>
    </source>
</evidence>
<keyword evidence="1" id="KW-0472">Membrane</keyword>
<keyword evidence="1" id="KW-0812">Transmembrane</keyword>
<dbReference type="PANTHER" id="PTHR35902">
    <property type="entry name" value="S-LAYER DOMAIN-LIKE PROTEIN-RELATED"/>
    <property type="match status" value="1"/>
</dbReference>
<dbReference type="RefSeq" id="WP_008321378.1">
    <property type="nucleotide sequence ID" value="NZ_AOLN01000018.1"/>
</dbReference>
<name>M0I6Y6_9EURY</name>
<accession>M0I6Y6</accession>
<dbReference type="EMBL" id="AOLN01000018">
    <property type="protein sequence ID" value="ELZ91603.1"/>
    <property type="molecule type" value="Genomic_DNA"/>
</dbReference>
<evidence type="ECO:0000313" key="2">
    <source>
        <dbReference type="EMBL" id="ELZ91603.1"/>
    </source>
</evidence>
<sequence length="483" mass="50513">MTTRALPVALLFVVVLAGIPVPALGAEATAYIDDVTISPAQPTPGERFSLVTVVQNAENSPSNLKITDMYVRSAGNSKDLARVEDLGTIPPGSDLRVPLSMRLEDAGTYNLRVTVVGRSDGKVQRLEYPVIVRVREGGPQVSVEVGDAVIGTDTPVRVTVSNGEDTVARNLRLSVSADSAPVKNDTRVVPKLDSGQSQTFQFSVAPETAESELVASLQYTTADGNARTVTATAPIVAEALREEVRLDATLGEGAHPPVRVDVTNLGNAPLEDLVLTLRDDDTTVLGKPAGTVAPESDRTILLNVSSVDRATLDVVASYETGSRDGTAETTIDYTASPGQIELTGIDVEREEGDIHISGSASNVGLSDAQSVIVRVVPAEGVVPARPYKEYFVGTVPASDFASFDLYAAVEGGVTSVPVEVSYLADGRRRTVETSVDVSDVSGVPEQNASGNGGGGIVSALLVGGGLLAFLVVVGVSIYAYRRR</sequence>
<evidence type="ECO:0000313" key="3">
    <source>
        <dbReference type="Proteomes" id="UP000011550"/>
    </source>
</evidence>
<evidence type="ECO:0000256" key="1">
    <source>
        <dbReference type="SAM" id="Phobius"/>
    </source>
</evidence>
<gene>
    <name evidence="2" type="ORF">C440_14854</name>
</gene>
<organism evidence="2 3">
    <name type="scientific">Haloferax mucosum ATCC BAA-1512</name>
    <dbReference type="NCBI Taxonomy" id="662479"/>
    <lineage>
        <taxon>Archaea</taxon>
        <taxon>Methanobacteriati</taxon>
        <taxon>Methanobacteriota</taxon>
        <taxon>Stenosarchaea group</taxon>
        <taxon>Halobacteria</taxon>
        <taxon>Halobacteriales</taxon>
        <taxon>Haloferacaceae</taxon>
        <taxon>Haloferax</taxon>
    </lineage>
</organism>